<feature type="binding site" evidence="12">
    <location>
        <position position="66"/>
    </location>
    <ligand>
        <name>substrate</name>
    </ligand>
</feature>
<feature type="binding site" evidence="12">
    <location>
        <position position="93"/>
    </location>
    <ligand>
        <name>substrate</name>
    </ligand>
</feature>
<dbReference type="InterPro" id="IPR001048">
    <property type="entry name" value="Asp/Glu/Uridylate_kinase"/>
</dbReference>
<evidence type="ECO:0000256" key="5">
    <source>
        <dbReference type="ARBA" id="ARBA00022605"/>
    </source>
</evidence>
<sequence>MKPTETETPIGGLSFKSRRRPLIVKKFGGTSVANIDRIRRIARLALASQREGNDVVVVVSAMSGETDRLLKLAHQVLPLPEGREMDVIAATGEQVTVALTALAIQAEGGKSSSFLGHQLPVITDSAFTRARIQCVEQGPIREALARGQIAVVAGFQGVDPRNNITTLGRGGSDTTAVAVAAALGADVCEIYTDVEGVFTADPRVCPAGSKLKSIPYEEMLELASLGAKVLQVRSVEIAMKYNVPVHVRSSFSEEEGTLIVPRDKMLESRRLMGLACEKGQVRVELIGAECRPGLVAELTYLLADLNVSVDMLCHSRGAVENPRADISFTLPEGELRRAQPSLEQFMGKLGATGLQISTDLAKVTLVGIGLRSDPGIAARLCRSLTQQGIHVSGLSVNELRISCLVESGAADRAVCILHETFELAGEAPAEPLASATPA</sequence>
<keyword evidence="17" id="KW-1185">Reference proteome</keyword>
<keyword evidence="10" id="KW-0457">Lysine biosynthesis</keyword>
<dbReference type="InterPro" id="IPR018042">
    <property type="entry name" value="Aspartate_kinase_CS"/>
</dbReference>
<proteinExistence type="inferred from homology"/>
<keyword evidence="8 13" id="KW-0418">Kinase</keyword>
<comment type="pathway">
    <text evidence="3 14">Amino-acid biosynthesis; L-threonine biosynthesis; L-threonine from L-aspartate: step 1/5.</text>
</comment>
<evidence type="ECO:0000256" key="8">
    <source>
        <dbReference type="ARBA" id="ARBA00022777"/>
    </source>
</evidence>
<evidence type="ECO:0000256" key="11">
    <source>
        <dbReference type="ARBA" id="ARBA00047872"/>
    </source>
</evidence>
<dbReference type="PANTHER" id="PTHR21499:SF3">
    <property type="entry name" value="ASPARTOKINASE"/>
    <property type="match status" value="1"/>
</dbReference>
<comment type="pathway">
    <text evidence="2 14">Amino-acid biosynthesis; L-methionine biosynthesis via de novo pathway; L-homoserine from L-aspartate: step 1/3.</text>
</comment>
<evidence type="ECO:0000313" key="16">
    <source>
        <dbReference type="EMBL" id="SET18497.1"/>
    </source>
</evidence>
<dbReference type="PROSITE" id="PS51671">
    <property type="entry name" value="ACT"/>
    <property type="match status" value="1"/>
</dbReference>
<evidence type="ECO:0000256" key="13">
    <source>
        <dbReference type="RuleBase" id="RU003448"/>
    </source>
</evidence>
<dbReference type="GO" id="GO:0004072">
    <property type="term" value="F:aspartate kinase activity"/>
    <property type="evidence" value="ECO:0007669"/>
    <property type="project" value="UniProtKB-EC"/>
</dbReference>
<feature type="binding site" evidence="12">
    <location>
        <begin position="228"/>
        <end position="229"/>
    </location>
    <ligand>
        <name>ATP</name>
        <dbReference type="ChEBI" id="CHEBI:30616"/>
    </ligand>
</feature>
<dbReference type="Pfam" id="PF22468">
    <property type="entry name" value="ACT_9"/>
    <property type="match status" value="1"/>
</dbReference>
<dbReference type="PANTHER" id="PTHR21499">
    <property type="entry name" value="ASPARTATE KINASE"/>
    <property type="match status" value="1"/>
</dbReference>
<dbReference type="EMBL" id="FOIJ01000002">
    <property type="protein sequence ID" value="SET18497.1"/>
    <property type="molecule type" value="Genomic_DNA"/>
</dbReference>
<dbReference type="InterPro" id="IPR005260">
    <property type="entry name" value="Asp_kin_monofn"/>
</dbReference>
<reference evidence="17" key="1">
    <citation type="submission" date="2016-10" db="EMBL/GenBank/DDBJ databases">
        <authorList>
            <person name="Varghese N."/>
            <person name="Submissions S."/>
        </authorList>
    </citation>
    <scope>NUCLEOTIDE SEQUENCE [LARGE SCALE GENOMIC DNA]</scope>
    <source>
        <strain evidence="17">DSM 16858</strain>
    </source>
</reference>
<evidence type="ECO:0000259" key="15">
    <source>
        <dbReference type="PROSITE" id="PS51671"/>
    </source>
</evidence>
<keyword evidence="7 12" id="KW-0547">Nucleotide-binding</keyword>
<dbReference type="GO" id="GO:0009090">
    <property type="term" value="P:homoserine biosynthetic process"/>
    <property type="evidence" value="ECO:0007669"/>
    <property type="project" value="TreeGrafter"/>
</dbReference>
<feature type="domain" description="ACT" evidence="15">
    <location>
        <begin position="283"/>
        <end position="363"/>
    </location>
</feature>
<evidence type="ECO:0000256" key="10">
    <source>
        <dbReference type="ARBA" id="ARBA00023154"/>
    </source>
</evidence>
<dbReference type="UniPathway" id="UPA00051">
    <property type="reaction ID" value="UER00462"/>
</dbReference>
<dbReference type="NCBIfam" id="NF005154">
    <property type="entry name" value="PRK06635.1-2"/>
    <property type="match status" value="1"/>
</dbReference>
<feature type="binding site" evidence="12">
    <location>
        <position position="203"/>
    </location>
    <ligand>
        <name>ATP</name>
        <dbReference type="ChEBI" id="CHEBI:30616"/>
    </ligand>
</feature>
<organism evidence="16 17">
    <name type="scientific">Stigmatella erecta</name>
    <dbReference type="NCBI Taxonomy" id="83460"/>
    <lineage>
        <taxon>Bacteria</taxon>
        <taxon>Pseudomonadati</taxon>
        <taxon>Myxococcota</taxon>
        <taxon>Myxococcia</taxon>
        <taxon>Myxococcales</taxon>
        <taxon>Cystobacterineae</taxon>
        <taxon>Archangiaceae</taxon>
        <taxon>Stigmatella</taxon>
    </lineage>
</organism>
<dbReference type="InterPro" id="IPR054352">
    <property type="entry name" value="ACT_Aspartokinase"/>
</dbReference>
<comment type="catalytic activity">
    <reaction evidence="11 13">
        <text>L-aspartate + ATP = 4-phospho-L-aspartate + ADP</text>
        <dbReference type="Rhea" id="RHEA:23776"/>
        <dbReference type="ChEBI" id="CHEBI:29991"/>
        <dbReference type="ChEBI" id="CHEBI:30616"/>
        <dbReference type="ChEBI" id="CHEBI:57535"/>
        <dbReference type="ChEBI" id="CHEBI:456216"/>
        <dbReference type="EC" id="2.7.2.4"/>
    </reaction>
</comment>
<dbReference type="Proteomes" id="UP000199181">
    <property type="component" value="Unassembled WGS sequence"/>
</dbReference>
<dbReference type="UniPathway" id="UPA00034">
    <property type="reaction ID" value="UER00015"/>
</dbReference>
<evidence type="ECO:0000256" key="3">
    <source>
        <dbReference type="ARBA" id="ARBA00005139"/>
    </source>
</evidence>
<evidence type="ECO:0000256" key="12">
    <source>
        <dbReference type="PIRSR" id="PIRSR000726-1"/>
    </source>
</evidence>
<dbReference type="EC" id="2.7.2.4" evidence="13"/>
<dbReference type="RefSeq" id="WP_093516163.1">
    <property type="nucleotide sequence ID" value="NZ_FOIJ01000002.1"/>
</dbReference>
<protein>
    <recommendedName>
        <fullName evidence="13">Aspartokinase</fullName>
        <ecNumber evidence="13">2.7.2.4</ecNumber>
    </recommendedName>
</protein>
<gene>
    <name evidence="16" type="ORF">SAMN05443639_102106</name>
</gene>
<dbReference type="GO" id="GO:0009088">
    <property type="term" value="P:threonine biosynthetic process"/>
    <property type="evidence" value="ECO:0007669"/>
    <property type="project" value="UniProtKB-UniPathway"/>
</dbReference>
<evidence type="ECO:0000256" key="4">
    <source>
        <dbReference type="ARBA" id="ARBA00010122"/>
    </source>
</evidence>
<dbReference type="NCBIfam" id="TIGR00657">
    <property type="entry name" value="asp_kinases"/>
    <property type="match status" value="1"/>
</dbReference>
<evidence type="ECO:0000256" key="2">
    <source>
        <dbReference type="ARBA" id="ARBA00004986"/>
    </source>
</evidence>
<comment type="pathway">
    <text evidence="1 14">Amino-acid biosynthesis; L-lysine biosynthesis via DAP pathway; (S)-tetrahydrodipicolinate from L-aspartate: step 1/4.</text>
</comment>
<dbReference type="InterPro" id="IPR036393">
    <property type="entry name" value="AceGlu_kinase-like_sf"/>
</dbReference>
<dbReference type="SUPFAM" id="SSF55021">
    <property type="entry name" value="ACT-like"/>
    <property type="match status" value="2"/>
</dbReference>
<evidence type="ECO:0000313" key="17">
    <source>
        <dbReference type="Proteomes" id="UP000199181"/>
    </source>
</evidence>
<evidence type="ECO:0000256" key="6">
    <source>
        <dbReference type="ARBA" id="ARBA00022679"/>
    </source>
</evidence>
<dbReference type="InterPro" id="IPR041740">
    <property type="entry name" value="AKii-LysC-BS"/>
</dbReference>
<evidence type="ECO:0000256" key="9">
    <source>
        <dbReference type="ARBA" id="ARBA00022840"/>
    </source>
</evidence>
<dbReference type="CDD" id="cd04913">
    <property type="entry name" value="ACT_AKii-LysC-BS-like_1"/>
    <property type="match status" value="1"/>
</dbReference>
<evidence type="ECO:0000256" key="1">
    <source>
        <dbReference type="ARBA" id="ARBA00004766"/>
    </source>
</evidence>
<feature type="binding site" evidence="12">
    <location>
        <begin position="26"/>
        <end position="29"/>
    </location>
    <ligand>
        <name>ATP</name>
        <dbReference type="ChEBI" id="CHEBI:30616"/>
    </ligand>
</feature>
<dbReference type="CDD" id="cd04923">
    <property type="entry name" value="ACT_AK-LysC-DapG-like_2"/>
    <property type="match status" value="1"/>
</dbReference>
<keyword evidence="6 13" id="KW-0808">Transferase</keyword>
<dbReference type="PIRSF" id="PIRSF000726">
    <property type="entry name" value="Asp_kin"/>
    <property type="match status" value="1"/>
</dbReference>
<keyword evidence="9 12" id="KW-0067">ATP-binding</keyword>
<evidence type="ECO:0000256" key="7">
    <source>
        <dbReference type="ARBA" id="ARBA00022741"/>
    </source>
</evidence>
<dbReference type="SUPFAM" id="SSF53633">
    <property type="entry name" value="Carbamate kinase-like"/>
    <property type="match status" value="1"/>
</dbReference>
<dbReference type="CDD" id="cd04261">
    <property type="entry name" value="AAK_AKii-LysC-BS"/>
    <property type="match status" value="1"/>
</dbReference>
<accession>A0A1I0CG63</accession>
<dbReference type="InterPro" id="IPR001341">
    <property type="entry name" value="Asp_kinase"/>
</dbReference>
<dbReference type="FunFam" id="3.40.1160.10:FF:000002">
    <property type="entry name" value="Aspartokinase"/>
    <property type="match status" value="1"/>
</dbReference>
<dbReference type="Gene3D" id="3.40.1160.10">
    <property type="entry name" value="Acetylglutamate kinase-like"/>
    <property type="match status" value="1"/>
</dbReference>
<dbReference type="Gene3D" id="3.30.2130.10">
    <property type="entry name" value="VC0802-like"/>
    <property type="match status" value="1"/>
</dbReference>
<dbReference type="Pfam" id="PF00696">
    <property type="entry name" value="AA_kinase"/>
    <property type="match status" value="1"/>
</dbReference>
<name>A0A1I0CG63_9BACT</name>
<dbReference type="GO" id="GO:0005829">
    <property type="term" value="C:cytosol"/>
    <property type="evidence" value="ECO:0007669"/>
    <property type="project" value="TreeGrafter"/>
</dbReference>
<feature type="binding site" evidence="12">
    <location>
        <begin position="192"/>
        <end position="193"/>
    </location>
    <ligand>
        <name>ATP</name>
        <dbReference type="ChEBI" id="CHEBI:30616"/>
    </ligand>
</feature>
<dbReference type="InterPro" id="IPR002912">
    <property type="entry name" value="ACT_dom"/>
</dbReference>
<comment type="similarity">
    <text evidence="4 13">Belongs to the aspartokinase family.</text>
</comment>
<dbReference type="GO" id="GO:0005524">
    <property type="term" value="F:ATP binding"/>
    <property type="evidence" value="ECO:0007669"/>
    <property type="project" value="UniProtKB-KW"/>
</dbReference>
<dbReference type="InterPro" id="IPR045865">
    <property type="entry name" value="ACT-like_dom_sf"/>
</dbReference>
<evidence type="ECO:0000256" key="14">
    <source>
        <dbReference type="RuleBase" id="RU004249"/>
    </source>
</evidence>
<dbReference type="AlphaFoldDB" id="A0A1I0CG63"/>
<dbReference type="PROSITE" id="PS00324">
    <property type="entry name" value="ASPARTOKINASE"/>
    <property type="match status" value="1"/>
</dbReference>
<dbReference type="NCBIfam" id="NF005155">
    <property type="entry name" value="PRK06635.1-4"/>
    <property type="match status" value="1"/>
</dbReference>
<dbReference type="GO" id="GO:0009089">
    <property type="term" value="P:lysine biosynthetic process via diaminopimelate"/>
    <property type="evidence" value="ECO:0007669"/>
    <property type="project" value="UniProtKB-UniPathway"/>
</dbReference>
<dbReference type="UniPathway" id="UPA00050">
    <property type="reaction ID" value="UER00461"/>
</dbReference>
<keyword evidence="5 14" id="KW-0028">Amino-acid biosynthesis</keyword>